<dbReference type="RefSeq" id="WP_078806315.1">
    <property type="nucleotide sequence ID" value="NZ_FUXI01000003.1"/>
</dbReference>
<evidence type="ECO:0000313" key="2">
    <source>
        <dbReference type="Proteomes" id="UP000190328"/>
    </source>
</evidence>
<dbReference type="Proteomes" id="UP000190328">
    <property type="component" value="Unassembled WGS sequence"/>
</dbReference>
<evidence type="ECO:0000313" key="1">
    <source>
        <dbReference type="EMBL" id="SJZ45089.1"/>
    </source>
</evidence>
<dbReference type="AlphaFoldDB" id="A0A1T4KRL9"/>
<accession>A0A1T4KRL9</accession>
<gene>
    <name evidence="1" type="ORF">SAMN02745116_00351</name>
</gene>
<name>A0A1T4KRL9_9ENTE</name>
<dbReference type="OrthoDB" id="2339531at2"/>
<protein>
    <submittedName>
        <fullName evidence="1">Uncharacterized protein</fullName>
    </submittedName>
</protein>
<dbReference type="EMBL" id="FUXI01000003">
    <property type="protein sequence ID" value="SJZ45089.1"/>
    <property type="molecule type" value="Genomic_DNA"/>
</dbReference>
<dbReference type="STRING" id="263852.SAMN02745116_00351"/>
<sequence length="105" mass="12129">MYELKLSDLRQLAKHGNATAKMGRKHAFKIAEIKKDGIYIPEQNAIVAGKKATVKIREPFHKAYAHIMTVKLGQVLLAERRNKKLVATWKFEQMLKEKKTRKQEA</sequence>
<reference evidence="1 2" key="1">
    <citation type="submission" date="2017-02" db="EMBL/GenBank/DDBJ databases">
        <authorList>
            <person name="Peterson S.W."/>
        </authorList>
    </citation>
    <scope>NUCLEOTIDE SEQUENCE [LARGE SCALE GENOMIC DNA]</scope>
    <source>
        <strain evidence="1 2">ATCC BAA-1030</strain>
    </source>
</reference>
<proteinExistence type="predicted"/>
<organism evidence="1 2">
    <name type="scientific">Pilibacter termitis</name>
    <dbReference type="NCBI Taxonomy" id="263852"/>
    <lineage>
        <taxon>Bacteria</taxon>
        <taxon>Bacillati</taxon>
        <taxon>Bacillota</taxon>
        <taxon>Bacilli</taxon>
        <taxon>Lactobacillales</taxon>
        <taxon>Enterococcaceae</taxon>
        <taxon>Pilibacter</taxon>
    </lineage>
</organism>
<keyword evidence="2" id="KW-1185">Reference proteome</keyword>